<sequence length="136" mass="14750">MVDRDHFNRLKLQDELARAQAGDPAVKDKLGDLHTVSQSVAMPDRYLLLLDSRSGAIPHAAIATGNPDTTSNVATYVPGTTSRPSSIDREMDRSERMREQAQRSGAKDPSVVAWLGGVKREGVATLVFRCATSCVI</sequence>
<name>A0A291RNZ8_9NOCA</name>
<dbReference type="AlphaFoldDB" id="A0A291RNZ8"/>
<feature type="compositionally biased region" description="Basic and acidic residues" evidence="1">
    <location>
        <begin position="86"/>
        <end position="101"/>
    </location>
</feature>
<gene>
    <name evidence="2" type="ORF">CRH09_27285</name>
</gene>
<evidence type="ECO:0000256" key="1">
    <source>
        <dbReference type="SAM" id="MobiDB-lite"/>
    </source>
</evidence>
<reference evidence="2 3" key="1">
    <citation type="submission" date="2017-10" db="EMBL/GenBank/DDBJ databases">
        <title>Comparative genomics between pathogenic Norcardia.</title>
        <authorList>
            <person name="Zeng L."/>
        </authorList>
    </citation>
    <scope>NUCLEOTIDE SEQUENCE [LARGE SCALE GENOMIC DNA]</scope>
    <source>
        <strain evidence="2 3">NC_YFY_NT001</strain>
    </source>
</reference>
<dbReference type="Proteomes" id="UP000221961">
    <property type="component" value="Chromosome"/>
</dbReference>
<accession>A0A291RNZ8</accession>
<protein>
    <submittedName>
        <fullName evidence="2">Uncharacterized protein</fullName>
    </submittedName>
</protein>
<organism evidence="2 3">
    <name type="scientific">Nocardia terpenica</name>
    <dbReference type="NCBI Taxonomy" id="455432"/>
    <lineage>
        <taxon>Bacteria</taxon>
        <taxon>Bacillati</taxon>
        <taxon>Actinomycetota</taxon>
        <taxon>Actinomycetes</taxon>
        <taxon>Mycobacteriales</taxon>
        <taxon>Nocardiaceae</taxon>
        <taxon>Nocardia</taxon>
    </lineage>
</organism>
<dbReference type="EMBL" id="CP023778">
    <property type="protein sequence ID" value="ATL69331.1"/>
    <property type="molecule type" value="Genomic_DNA"/>
</dbReference>
<feature type="region of interest" description="Disordered" evidence="1">
    <location>
        <begin position="61"/>
        <end position="106"/>
    </location>
</feature>
<proteinExistence type="predicted"/>
<dbReference type="KEGG" id="ntp:CRH09_27285"/>
<feature type="compositionally biased region" description="Polar residues" evidence="1">
    <location>
        <begin position="66"/>
        <end position="85"/>
    </location>
</feature>
<evidence type="ECO:0000313" key="3">
    <source>
        <dbReference type="Proteomes" id="UP000221961"/>
    </source>
</evidence>
<evidence type="ECO:0000313" key="2">
    <source>
        <dbReference type="EMBL" id="ATL69331.1"/>
    </source>
</evidence>